<keyword evidence="5 6" id="KW-0472">Membrane</keyword>
<dbReference type="CDD" id="cd13128">
    <property type="entry name" value="MATE_Wzx_like"/>
    <property type="match status" value="1"/>
</dbReference>
<name>A0A2Z4Y367_SUMC1</name>
<feature type="transmembrane region" description="Helical" evidence="6">
    <location>
        <begin position="314"/>
        <end position="332"/>
    </location>
</feature>
<evidence type="ECO:0000256" key="3">
    <source>
        <dbReference type="ARBA" id="ARBA00022692"/>
    </source>
</evidence>
<dbReference type="InterPro" id="IPR050833">
    <property type="entry name" value="Poly_Biosynth_Transport"/>
</dbReference>
<gene>
    <name evidence="7" type="ORF">BRCON_0662</name>
</gene>
<keyword evidence="3 6" id="KW-0812">Transmembrane</keyword>
<sequence length="490" mass="54811">MLPKTAVLNLLRWLGIESHIARNAIVMGSAEICVRVLNFAISVLLFRYLDPQEMGALRFVFSAGILFAIIGDGGISRPAVRLITRVPREQLGEWVQALTAARILLNLIMVGLLWFALRSPLSHQLDQTTRLLLAVWSVAVVFQNFRKNAEVVFQAHQEIQYHAFFLLLNRTIALIAQLYLVWRKSDIWGIVAGFIIADAVDLAASHLFLLYRYGRLRCLPSLKRIRHLFVEGVPFTLNLICQQLRYYLDPVLLKYLFRGTASTVDTQIGLYSSALTFVTTFLFLPNSLLAAVFPELARTYVQDRRRYRSLACDTLNLLFLVGGGLAVTVFFLRQELLPLLYGQKYSDAVPMLGGAVWAIPLVFLATGLSAIFAAGNRQSFATGASWIATASKLVLCYMFLPHYGGLGASYVMVGTEGLLVGILLVELFRWERQVLNLRTLLPATLLHGGAVMILSSAGLPMRAKLVLVVVYALLVAMGAYRIYRRRRLRS</sequence>
<feature type="transmembrane region" description="Helical" evidence="6">
    <location>
        <begin position="95"/>
        <end position="117"/>
    </location>
</feature>
<evidence type="ECO:0000313" key="8">
    <source>
        <dbReference type="Proteomes" id="UP000262583"/>
    </source>
</evidence>
<reference evidence="7 8" key="1">
    <citation type="submission" date="2018-05" db="EMBL/GenBank/DDBJ databases">
        <title>A metagenomic window into the 2 km-deep terrestrial subsurface aquifer revealed taxonomically and functionally diverse microbial community comprising novel uncultured bacterial lineages.</title>
        <authorList>
            <person name="Kadnikov V.V."/>
            <person name="Mardanov A.V."/>
            <person name="Beletsky A.V."/>
            <person name="Banks D."/>
            <person name="Pimenov N.V."/>
            <person name="Frank Y.A."/>
            <person name="Karnachuk O.V."/>
            <person name="Ravin N.V."/>
        </authorList>
    </citation>
    <scope>NUCLEOTIDE SEQUENCE [LARGE SCALE GENOMIC DNA]</scope>
    <source>
        <strain evidence="7">BY</strain>
    </source>
</reference>
<proteinExistence type="predicted"/>
<evidence type="ECO:0000256" key="1">
    <source>
        <dbReference type="ARBA" id="ARBA00004651"/>
    </source>
</evidence>
<feature type="transmembrane region" description="Helical" evidence="6">
    <location>
        <begin position="352"/>
        <end position="373"/>
    </location>
</feature>
<dbReference type="Pfam" id="PF01943">
    <property type="entry name" value="Polysacc_synt"/>
    <property type="match status" value="1"/>
</dbReference>
<feature type="transmembrane region" description="Helical" evidence="6">
    <location>
        <begin position="228"/>
        <end position="248"/>
    </location>
</feature>
<feature type="transmembrane region" description="Helical" evidence="6">
    <location>
        <begin position="440"/>
        <end position="459"/>
    </location>
</feature>
<dbReference type="AlphaFoldDB" id="A0A2Z4Y367"/>
<evidence type="ECO:0000256" key="6">
    <source>
        <dbReference type="SAM" id="Phobius"/>
    </source>
</evidence>
<evidence type="ECO:0000313" key="7">
    <source>
        <dbReference type="EMBL" id="AXA35439.1"/>
    </source>
</evidence>
<dbReference type="PANTHER" id="PTHR30250:SF11">
    <property type="entry name" value="O-ANTIGEN TRANSPORTER-RELATED"/>
    <property type="match status" value="1"/>
</dbReference>
<dbReference type="EMBL" id="CP030759">
    <property type="protein sequence ID" value="AXA35439.1"/>
    <property type="molecule type" value="Genomic_DNA"/>
</dbReference>
<dbReference type="KEGG" id="schv:BRCON_0662"/>
<feature type="transmembrane region" description="Helical" evidence="6">
    <location>
        <begin position="465"/>
        <end position="483"/>
    </location>
</feature>
<evidence type="ECO:0000256" key="4">
    <source>
        <dbReference type="ARBA" id="ARBA00022989"/>
    </source>
</evidence>
<feature type="transmembrane region" description="Helical" evidence="6">
    <location>
        <begin position="32"/>
        <end position="49"/>
    </location>
</feature>
<feature type="transmembrane region" description="Helical" evidence="6">
    <location>
        <begin position="268"/>
        <end position="293"/>
    </location>
</feature>
<feature type="transmembrane region" description="Helical" evidence="6">
    <location>
        <begin position="380"/>
        <end position="400"/>
    </location>
</feature>
<feature type="transmembrane region" description="Helical" evidence="6">
    <location>
        <begin position="406"/>
        <end position="428"/>
    </location>
</feature>
<keyword evidence="2" id="KW-1003">Cell membrane</keyword>
<evidence type="ECO:0000256" key="2">
    <source>
        <dbReference type="ARBA" id="ARBA00022475"/>
    </source>
</evidence>
<dbReference type="PANTHER" id="PTHR30250">
    <property type="entry name" value="PST FAMILY PREDICTED COLANIC ACID TRANSPORTER"/>
    <property type="match status" value="1"/>
</dbReference>
<dbReference type="InterPro" id="IPR002797">
    <property type="entry name" value="Polysacc_synth"/>
</dbReference>
<feature type="transmembrane region" description="Helical" evidence="6">
    <location>
        <begin position="161"/>
        <end position="181"/>
    </location>
</feature>
<organism evidence="7 8">
    <name type="scientific">Sumerlaea chitinivorans</name>
    <dbReference type="NCBI Taxonomy" id="2250252"/>
    <lineage>
        <taxon>Bacteria</taxon>
        <taxon>Candidatus Sumerlaeota</taxon>
        <taxon>Candidatus Sumerlaeia</taxon>
        <taxon>Candidatus Sumerlaeales</taxon>
        <taxon>Candidatus Sumerlaeaceae</taxon>
        <taxon>Candidatus Sumerlaea</taxon>
    </lineage>
</organism>
<feature type="transmembrane region" description="Helical" evidence="6">
    <location>
        <begin position="55"/>
        <end position="75"/>
    </location>
</feature>
<dbReference type="GO" id="GO:0005886">
    <property type="term" value="C:plasma membrane"/>
    <property type="evidence" value="ECO:0007669"/>
    <property type="project" value="UniProtKB-SubCell"/>
</dbReference>
<accession>A0A2Z4Y367</accession>
<protein>
    <recommendedName>
        <fullName evidence="9">Flippase</fullName>
    </recommendedName>
</protein>
<feature type="transmembrane region" description="Helical" evidence="6">
    <location>
        <begin position="187"/>
        <end position="208"/>
    </location>
</feature>
<evidence type="ECO:0008006" key="9">
    <source>
        <dbReference type="Google" id="ProtNLM"/>
    </source>
</evidence>
<comment type="subcellular location">
    <subcellularLocation>
        <location evidence="1">Cell membrane</location>
        <topology evidence="1">Multi-pass membrane protein</topology>
    </subcellularLocation>
</comment>
<dbReference type="Proteomes" id="UP000262583">
    <property type="component" value="Chromosome"/>
</dbReference>
<keyword evidence="4 6" id="KW-1133">Transmembrane helix</keyword>
<evidence type="ECO:0000256" key="5">
    <source>
        <dbReference type="ARBA" id="ARBA00023136"/>
    </source>
</evidence>